<dbReference type="Gene3D" id="3.40.50.300">
    <property type="entry name" value="P-loop containing nucleotide triphosphate hydrolases"/>
    <property type="match status" value="1"/>
</dbReference>
<sequence>MLITFEGMDGAGKTSIMNLIHDELVSLQKEKNFIFTREPGGAGITEAEQIRNVILDSKNRLSDISEALLYSASRRIHIDRIIEPNYDSKIIFSDRYIDSFYAYQGYGRNLGIEWTKKLTELIIGKFKPDLTFFIDISYEQTISRRNNREQAKDRLESQPNDFYKRTYNGYQMLIADEPERFVVIDGRKSLTEIKNQIWKHMLTLDKFKQLIK</sequence>
<dbReference type="Pfam" id="PF02223">
    <property type="entry name" value="Thymidylate_kin"/>
    <property type="match status" value="1"/>
</dbReference>
<reference evidence="13 14" key="1">
    <citation type="submission" date="2019-03" db="EMBL/GenBank/DDBJ databases">
        <title>Genomic Encyclopedia of Archaeal and Bacterial Type Strains, Phase II (KMG-II): from individual species to whole genera.</title>
        <authorList>
            <person name="Goeker M."/>
        </authorList>
    </citation>
    <scope>NUCLEOTIDE SEQUENCE [LARGE SCALE GENOMIC DNA]</scope>
    <source>
        <strain evidence="13 14">ATCC 700618</strain>
    </source>
</reference>
<name>A0A4R6IDJ9_9MOLU</name>
<evidence type="ECO:0000256" key="10">
    <source>
        <dbReference type="ARBA" id="ARBA00057735"/>
    </source>
</evidence>
<evidence type="ECO:0000256" key="1">
    <source>
        <dbReference type="ARBA" id="ARBA00009776"/>
    </source>
</evidence>
<dbReference type="GO" id="GO:0004798">
    <property type="term" value="F:dTMP kinase activity"/>
    <property type="evidence" value="ECO:0007669"/>
    <property type="project" value="UniProtKB-UniRule"/>
</dbReference>
<keyword evidence="4 11" id="KW-0808">Transferase</keyword>
<keyword evidence="7 11" id="KW-0418">Kinase</keyword>
<dbReference type="PANTHER" id="PTHR10344">
    <property type="entry name" value="THYMIDYLATE KINASE"/>
    <property type="match status" value="1"/>
</dbReference>
<evidence type="ECO:0000256" key="9">
    <source>
        <dbReference type="ARBA" id="ARBA00048743"/>
    </source>
</evidence>
<keyword evidence="8 11" id="KW-0067">ATP-binding</keyword>
<dbReference type="GO" id="GO:0006235">
    <property type="term" value="P:dTTP biosynthetic process"/>
    <property type="evidence" value="ECO:0007669"/>
    <property type="project" value="UniProtKB-UniRule"/>
</dbReference>
<evidence type="ECO:0000313" key="14">
    <source>
        <dbReference type="Proteomes" id="UP000295518"/>
    </source>
</evidence>
<protein>
    <recommendedName>
        <fullName evidence="3 11">Thymidylate kinase</fullName>
        <ecNumber evidence="2 11">2.7.4.9</ecNumber>
    </recommendedName>
    <alternativeName>
        <fullName evidence="11">dTMP kinase</fullName>
    </alternativeName>
</protein>
<evidence type="ECO:0000256" key="8">
    <source>
        <dbReference type="ARBA" id="ARBA00022840"/>
    </source>
</evidence>
<accession>A0A4R6IDJ9</accession>
<dbReference type="GO" id="GO:0005524">
    <property type="term" value="F:ATP binding"/>
    <property type="evidence" value="ECO:0007669"/>
    <property type="project" value="UniProtKB-UniRule"/>
</dbReference>
<dbReference type="Proteomes" id="UP000295518">
    <property type="component" value="Unassembled WGS sequence"/>
</dbReference>
<evidence type="ECO:0000256" key="4">
    <source>
        <dbReference type="ARBA" id="ARBA00022679"/>
    </source>
</evidence>
<feature type="domain" description="Thymidylate kinase-like" evidence="12">
    <location>
        <begin position="5"/>
        <end position="197"/>
    </location>
</feature>
<dbReference type="NCBIfam" id="TIGR00041">
    <property type="entry name" value="DTMP_kinase"/>
    <property type="match status" value="1"/>
</dbReference>
<evidence type="ECO:0000256" key="5">
    <source>
        <dbReference type="ARBA" id="ARBA00022727"/>
    </source>
</evidence>
<evidence type="ECO:0000259" key="12">
    <source>
        <dbReference type="Pfam" id="PF02223"/>
    </source>
</evidence>
<evidence type="ECO:0000313" key="13">
    <source>
        <dbReference type="EMBL" id="TDO20343.1"/>
    </source>
</evidence>
<dbReference type="InterPro" id="IPR039430">
    <property type="entry name" value="Thymidylate_kin-like_dom"/>
</dbReference>
<evidence type="ECO:0000256" key="3">
    <source>
        <dbReference type="ARBA" id="ARBA00017144"/>
    </source>
</evidence>
<proteinExistence type="inferred from homology"/>
<dbReference type="FunFam" id="3.40.50.300:FF:000225">
    <property type="entry name" value="Thymidylate kinase"/>
    <property type="match status" value="1"/>
</dbReference>
<evidence type="ECO:0000256" key="6">
    <source>
        <dbReference type="ARBA" id="ARBA00022741"/>
    </source>
</evidence>
<gene>
    <name evidence="11" type="primary">tmk</name>
    <name evidence="13" type="ORF">EI74_0420</name>
</gene>
<dbReference type="InterPro" id="IPR027417">
    <property type="entry name" value="P-loop_NTPase"/>
</dbReference>
<comment type="caution">
    <text evidence="13">The sequence shown here is derived from an EMBL/GenBank/DDBJ whole genome shotgun (WGS) entry which is preliminary data.</text>
</comment>
<dbReference type="EC" id="2.7.4.9" evidence="2 11"/>
<comment type="similarity">
    <text evidence="1 11">Belongs to the thymidylate kinase family.</text>
</comment>
<dbReference type="HAMAP" id="MF_00165">
    <property type="entry name" value="Thymidylate_kinase"/>
    <property type="match status" value="1"/>
</dbReference>
<dbReference type="OrthoDB" id="9774907at2"/>
<dbReference type="RefSeq" id="WP_094254586.1">
    <property type="nucleotide sequence ID" value="NZ_NNCE01000003.1"/>
</dbReference>
<comment type="function">
    <text evidence="10 11">Phosphorylation of dTMP to form dTDP in both de novo and salvage pathways of dTTP synthesis.</text>
</comment>
<evidence type="ECO:0000256" key="11">
    <source>
        <dbReference type="HAMAP-Rule" id="MF_00165"/>
    </source>
</evidence>
<keyword evidence="6 11" id="KW-0547">Nucleotide-binding</keyword>
<feature type="binding site" evidence="11">
    <location>
        <begin position="7"/>
        <end position="14"/>
    </location>
    <ligand>
        <name>ATP</name>
        <dbReference type="ChEBI" id="CHEBI:30616"/>
    </ligand>
</feature>
<dbReference type="PANTHER" id="PTHR10344:SF4">
    <property type="entry name" value="UMP-CMP KINASE 2, MITOCHONDRIAL"/>
    <property type="match status" value="1"/>
</dbReference>
<keyword evidence="5 11" id="KW-0545">Nucleotide biosynthesis</keyword>
<dbReference type="GO" id="GO:0006233">
    <property type="term" value="P:dTDP biosynthetic process"/>
    <property type="evidence" value="ECO:0007669"/>
    <property type="project" value="InterPro"/>
</dbReference>
<dbReference type="SUPFAM" id="SSF52540">
    <property type="entry name" value="P-loop containing nucleoside triphosphate hydrolases"/>
    <property type="match status" value="1"/>
</dbReference>
<dbReference type="GO" id="GO:0006227">
    <property type="term" value="P:dUDP biosynthetic process"/>
    <property type="evidence" value="ECO:0007669"/>
    <property type="project" value="TreeGrafter"/>
</dbReference>
<organism evidence="13 14">
    <name type="scientific">Mycoplasma testudineum</name>
    <dbReference type="NCBI Taxonomy" id="244584"/>
    <lineage>
        <taxon>Bacteria</taxon>
        <taxon>Bacillati</taxon>
        <taxon>Mycoplasmatota</taxon>
        <taxon>Mollicutes</taxon>
        <taxon>Mycoplasmataceae</taxon>
        <taxon>Mycoplasma</taxon>
    </lineage>
</organism>
<dbReference type="AlphaFoldDB" id="A0A4R6IDJ9"/>
<dbReference type="InterPro" id="IPR018094">
    <property type="entry name" value="Thymidylate_kinase"/>
</dbReference>
<comment type="catalytic activity">
    <reaction evidence="9 11">
        <text>dTMP + ATP = dTDP + ADP</text>
        <dbReference type="Rhea" id="RHEA:13517"/>
        <dbReference type="ChEBI" id="CHEBI:30616"/>
        <dbReference type="ChEBI" id="CHEBI:58369"/>
        <dbReference type="ChEBI" id="CHEBI:63528"/>
        <dbReference type="ChEBI" id="CHEBI:456216"/>
        <dbReference type="EC" id="2.7.4.9"/>
    </reaction>
</comment>
<dbReference type="EMBL" id="SNWN01000011">
    <property type="protein sequence ID" value="TDO20343.1"/>
    <property type="molecule type" value="Genomic_DNA"/>
</dbReference>
<dbReference type="CDD" id="cd01672">
    <property type="entry name" value="TMPK"/>
    <property type="match status" value="1"/>
</dbReference>
<dbReference type="GO" id="GO:0005829">
    <property type="term" value="C:cytosol"/>
    <property type="evidence" value="ECO:0007669"/>
    <property type="project" value="TreeGrafter"/>
</dbReference>
<keyword evidence="14" id="KW-1185">Reference proteome</keyword>
<evidence type="ECO:0000256" key="7">
    <source>
        <dbReference type="ARBA" id="ARBA00022777"/>
    </source>
</evidence>
<evidence type="ECO:0000256" key="2">
    <source>
        <dbReference type="ARBA" id="ARBA00012980"/>
    </source>
</evidence>